<keyword evidence="2" id="KW-0812">Transmembrane</keyword>
<keyword evidence="4" id="KW-1185">Reference proteome</keyword>
<reference evidence="3 4" key="1">
    <citation type="submission" date="2022-12" db="EMBL/GenBank/DDBJ databases">
        <title>Draft genome sequence of Paenibacillus sp. dW9.</title>
        <authorList>
            <person name="Choi E.-W."/>
            <person name="Kim D.-U."/>
        </authorList>
    </citation>
    <scope>NUCLEOTIDE SEQUENCE [LARGE SCALE GENOMIC DNA]</scope>
    <source>
        <strain evidence="4">dW9</strain>
    </source>
</reference>
<evidence type="ECO:0000256" key="2">
    <source>
        <dbReference type="SAM" id="Phobius"/>
    </source>
</evidence>
<organism evidence="3 4">
    <name type="scientific">Paenibacillus gyeongsangnamensis</name>
    <dbReference type="NCBI Taxonomy" id="3388067"/>
    <lineage>
        <taxon>Bacteria</taxon>
        <taxon>Bacillati</taxon>
        <taxon>Bacillota</taxon>
        <taxon>Bacilli</taxon>
        <taxon>Bacillales</taxon>
        <taxon>Paenibacillaceae</taxon>
        <taxon>Paenibacillus</taxon>
    </lineage>
</organism>
<keyword evidence="2" id="KW-1133">Transmembrane helix</keyword>
<evidence type="ECO:0000313" key="3">
    <source>
        <dbReference type="EMBL" id="MCZ8512920.1"/>
    </source>
</evidence>
<feature type="transmembrane region" description="Helical" evidence="2">
    <location>
        <begin position="6"/>
        <end position="22"/>
    </location>
</feature>
<name>A0ABT4Q892_9BACL</name>
<comment type="caution">
    <text evidence="3">The sequence shown here is derived from an EMBL/GenBank/DDBJ whole genome shotgun (WGS) entry which is preliminary data.</text>
</comment>
<feature type="transmembrane region" description="Helical" evidence="2">
    <location>
        <begin position="79"/>
        <end position="98"/>
    </location>
</feature>
<feature type="region of interest" description="Disordered" evidence="1">
    <location>
        <begin position="203"/>
        <end position="228"/>
    </location>
</feature>
<feature type="compositionally biased region" description="Polar residues" evidence="1">
    <location>
        <begin position="203"/>
        <end position="212"/>
    </location>
</feature>
<gene>
    <name evidence="3" type="ORF">O9H85_10915</name>
</gene>
<sequence length="228" mass="25285">MNEGYLTLLLMLVALILFASGWKDIILRGITRTSLLLFFVFWAVAMRWSFHWHDWQIDGCVLLLSVTVVWGLRHTHGWLLRTHVLSVGLLLGSVAFFLKESLHVLPGLLLAGSTYTEAAFTGSLAAVLLRRPFAQLAALSLGLLTGDLLYGVSHHEHKPVRWGDAGFQDNWWEAVFLTRGISLLLEGAMSGLRRLWEHARSRGTTENASSDSEIAPGKEAEPDVGLAD</sequence>
<evidence type="ECO:0000256" key="1">
    <source>
        <dbReference type="SAM" id="MobiDB-lite"/>
    </source>
</evidence>
<feature type="transmembrane region" description="Helical" evidence="2">
    <location>
        <begin position="29"/>
        <end position="49"/>
    </location>
</feature>
<protein>
    <submittedName>
        <fullName evidence="3">Uncharacterized protein</fullName>
    </submittedName>
</protein>
<dbReference type="RefSeq" id="WP_269881379.1">
    <property type="nucleotide sequence ID" value="NZ_JAQAGZ010000006.1"/>
</dbReference>
<evidence type="ECO:0000313" key="4">
    <source>
        <dbReference type="Proteomes" id="UP001527882"/>
    </source>
</evidence>
<dbReference type="EMBL" id="JAQAGZ010000006">
    <property type="protein sequence ID" value="MCZ8512920.1"/>
    <property type="molecule type" value="Genomic_DNA"/>
</dbReference>
<feature type="transmembrane region" description="Helical" evidence="2">
    <location>
        <begin position="104"/>
        <end position="129"/>
    </location>
</feature>
<keyword evidence="2" id="KW-0472">Membrane</keyword>
<accession>A0ABT4Q892</accession>
<dbReference type="Proteomes" id="UP001527882">
    <property type="component" value="Unassembled WGS sequence"/>
</dbReference>
<proteinExistence type="predicted"/>
<feature type="transmembrane region" description="Helical" evidence="2">
    <location>
        <begin position="55"/>
        <end position="72"/>
    </location>
</feature>